<sequence length="104" mass="12290">MNILLILTLALTAQAYPHRSRSKKEIRKTNDCVDPESLSIRQLKKLLKKKRRDARRLRTPAVQYWPDQSIDPYFEPSLDNEFEFLHDYPNDQPVRFDFTGDIVG</sequence>
<evidence type="ECO:0000313" key="2">
    <source>
        <dbReference type="EMBL" id="CAG5088231.1"/>
    </source>
</evidence>
<dbReference type="EMBL" id="OU015568">
    <property type="protein sequence ID" value="CAG5088231.1"/>
    <property type="molecule type" value="Genomic_DNA"/>
</dbReference>
<gene>
    <name evidence="2" type="ORF">OKIOD_LOCUS3341</name>
</gene>
<proteinExistence type="predicted"/>
<feature type="chain" id="PRO_5045666939" evidence="1">
    <location>
        <begin position="16"/>
        <end position="104"/>
    </location>
</feature>
<evidence type="ECO:0000313" key="3">
    <source>
        <dbReference type="Proteomes" id="UP001158576"/>
    </source>
</evidence>
<organism evidence="2 3">
    <name type="scientific">Oikopleura dioica</name>
    <name type="common">Tunicate</name>
    <dbReference type="NCBI Taxonomy" id="34765"/>
    <lineage>
        <taxon>Eukaryota</taxon>
        <taxon>Metazoa</taxon>
        <taxon>Chordata</taxon>
        <taxon>Tunicata</taxon>
        <taxon>Appendicularia</taxon>
        <taxon>Copelata</taxon>
        <taxon>Oikopleuridae</taxon>
        <taxon>Oikopleura</taxon>
    </lineage>
</organism>
<name>A0ABN7S088_OIKDI</name>
<keyword evidence="1" id="KW-0732">Signal</keyword>
<reference evidence="2 3" key="1">
    <citation type="submission" date="2021-04" db="EMBL/GenBank/DDBJ databases">
        <authorList>
            <person name="Bliznina A."/>
        </authorList>
    </citation>
    <scope>NUCLEOTIDE SEQUENCE [LARGE SCALE GENOMIC DNA]</scope>
</reference>
<protein>
    <submittedName>
        <fullName evidence="2">Oidioi.mRNA.OKI2018_I69.PAR.g11783.t1.cds</fullName>
    </submittedName>
</protein>
<evidence type="ECO:0000256" key="1">
    <source>
        <dbReference type="SAM" id="SignalP"/>
    </source>
</evidence>
<dbReference type="Proteomes" id="UP001158576">
    <property type="component" value="Chromosome PAR"/>
</dbReference>
<feature type="signal peptide" evidence="1">
    <location>
        <begin position="1"/>
        <end position="15"/>
    </location>
</feature>
<accession>A0ABN7S088</accession>
<keyword evidence="3" id="KW-1185">Reference proteome</keyword>